<organism evidence="2 3">
    <name type="scientific">Photobacterium lipolyticum</name>
    <dbReference type="NCBI Taxonomy" id="266810"/>
    <lineage>
        <taxon>Bacteria</taxon>
        <taxon>Pseudomonadati</taxon>
        <taxon>Pseudomonadota</taxon>
        <taxon>Gammaproteobacteria</taxon>
        <taxon>Vibrionales</taxon>
        <taxon>Vibrionaceae</taxon>
        <taxon>Photobacterium</taxon>
    </lineage>
</organism>
<evidence type="ECO:0000313" key="2">
    <source>
        <dbReference type="EMBL" id="PSW05362.1"/>
    </source>
</evidence>
<dbReference type="EMBL" id="PYMC01000005">
    <property type="protein sequence ID" value="PSW05362.1"/>
    <property type="molecule type" value="Genomic_DNA"/>
</dbReference>
<feature type="compositionally biased region" description="Polar residues" evidence="1">
    <location>
        <begin position="68"/>
        <end position="77"/>
    </location>
</feature>
<dbReference type="Proteomes" id="UP000240904">
    <property type="component" value="Unassembled WGS sequence"/>
</dbReference>
<comment type="caution">
    <text evidence="2">The sequence shown here is derived from an EMBL/GenBank/DDBJ whole genome shotgun (WGS) entry which is preliminary data.</text>
</comment>
<keyword evidence="3" id="KW-1185">Reference proteome</keyword>
<proteinExistence type="predicted"/>
<feature type="region of interest" description="Disordered" evidence="1">
    <location>
        <begin position="54"/>
        <end position="86"/>
    </location>
</feature>
<name>A0A2T3MZI7_9GAMM</name>
<protein>
    <submittedName>
        <fullName evidence="2">Uncharacterized protein</fullName>
    </submittedName>
</protein>
<evidence type="ECO:0000313" key="3">
    <source>
        <dbReference type="Proteomes" id="UP000240904"/>
    </source>
</evidence>
<reference evidence="2 3" key="1">
    <citation type="submission" date="2018-03" db="EMBL/GenBank/DDBJ databases">
        <title>Whole genome sequencing of Histamine producing bacteria.</title>
        <authorList>
            <person name="Butler K."/>
        </authorList>
    </citation>
    <scope>NUCLEOTIDE SEQUENCE [LARGE SCALE GENOMIC DNA]</scope>
    <source>
        <strain evidence="2 3">DSM 16190</strain>
    </source>
</reference>
<dbReference type="AlphaFoldDB" id="A0A2T3MZI7"/>
<evidence type="ECO:0000256" key="1">
    <source>
        <dbReference type="SAM" id="MobiDB-lite"/>
    </source>
</evidence>
<accession>A0A2T3MZI7</accession>
<sequence length="179" mass="20632">MNRCKIKLLTFLAITFVLVSWEVFALPCNYYDSEQLSAMSDDEVQVYLKSCSFSPPDDPEQPSADDTAFSSEQNSGWTEDKEASGSEFWEDWTRDGDSPFLIKKLASTFYGLGAWLPEKYDQQEVDTIQDAQEWIRNHGLQMSFGIGGEDGNSPRFRVDYRWHEDENDNVLLQIEIPFQ</sequence>
<dbReference type="OrthoDB" id="5916363at2"/>
<gene>
    <name evidence="2" type="ORF">C9I89_08870</name>
</gene>